<comment type="subcellular location">
    <subcellularLocation>
        <location evidence="1">Nucleus</location>
    </subcellularLocation>
</comment>
<keyword evidence="2" id="KW-0539">Nucleus</keyword>
<dbReference type="GO" id="GO:0003677">
    <property type="term" value="F:DNA binding"/>
    <property type="evidence" value="ECO:0007669"/>
    <property type="project" value="InterPro"/>
</dbReference>
<evidence type="ECO:0000256" key="1">
    <source>
        <dbReference type="ARBA" id="ARBA00004123"/>
    </source>
</evidence>
<name>A0AA39J222_9AGAR</name>
<feature type="region of interest" description="Disordered" evidence="3">
    <location>
        <begin position="689"/>
        <end position="737"/>
    </location>
</feature>
<accession>A0AA39J222</accession>
<comment type="caution">
    <text evidence="5">The sequence shown here is derived from an EMBL/GenBank/DDBJ whole genome shotgun (WGS) entry which is preliminary data.</text>
</comment>
<sequence>MSMGSNHGSTVAGASAVVPIQTLFDNHIPRYRVAQELCKTYTEVSGWLFGAVSEAQVYDELIPLYYKNNLPALQGDADNLALLFSVLCLGAFGWPTPDDPDKVVVCDKYKRSSLMALSYCPSPSVAYVQTLTLLAIYEEMRTGENTHLLECTRMAAFTIGLEADVPGQSELDIERRRTLIWDIAIRNTLQSLAFGRPLAVSLPTTCRFPPKYLKLRHGMEMANCEDLIPDFSVWKSLNANIFLVQFWRAQFSELLRKVAEVACRPSADYISITQLDQAVRDFPLPSSEEVANCLGASWGFTQALSYHLPHHYKQIAFLYLHLRHFQRALEECPQDPSSTQYAYSFTTGYFTARGFLDSSRSLFDKFPTGMACLWDFWNHVFSALMMLYQVAKYGRRCPSAPEALLLLQSQVAFFKMAASYRGRAASLLPAVQHTYLQARALYDRGGYNQHPGGNHKFQDHSDEDSSEEEDSYESHLSDGHPAYSSQEEDETLYRYHGSSQNSSPENEGINHCTYVQGLGHEFLRRGITSNTDGTYVPKGIGTREISVKNWHQTNGPIAIDNQGGAPSMLQWPRVKYGNVSKPNLTPNGPHGMSGTRSAASHWLDTSTVTDAPKSEVIEKHDMRSATGDPSSGSFTGMIPNQPANTAPRGPNGNWEGMSSLLLQGNGPGQPYSIIPQTGSTLTPNYSVIPHGPPARNTRHRDRDSGDSGASPGFYVPSMTDRFDGPSSFNLGEKSWYA</sequence>
<protein>
    <recommendedName>
        <fullName evidence="4">Xylanolytic transcriptional activator regulatory domain-containing protein</fullName>
    </recommendedName>
</protein>
<feature type="domain" description="Xylanolytic transcriptional activator regulatory" evidence="4">
    <location>
        <begin position="74"/>
        <end position="198"/>
    </location>
</feature>
<evidence type="ECO:0000313" key="5">
    <source>
        <dbReference type="EMBL" id="KAK0434695.1"/>
    </source>
</evidence>
<dbReference type="AlphaFoldDB" id="A0AA39J222"/>
<dbReference type="PANTHER" id="PTHR31001:SF88">
    <property type="entry name" value="TRANSCRIPTION FACTOR PDR3"/>
    <property type="match status" value="1"/>
</dbReference>
<feature type="region of interest" description="Disordered" evidence="3">
    <location>
        <begin position="449"/>
        <end position="489"/>
    </location>
</feature>
<gene>
    <name evidence="5" type="ORF">EV421DRAFT_1909161</name>
</gene>
<evidence type="ECO:0000259" key="4">
    <source>
        <dbReference type="Pfam" id="PF04082"/>
    </source>
</evidence>
<dbReference type="GO" id="GO:0008270">
    <property type="term" value="F:zinc ion binding"/>
    <property type="evidence" value="ECO:0007669"/>
    <property type="project" value="InterPro"/>
</dbReference>
<evidence type="ECO:0000313" key="6">
    <source>
        <dbReference type="Proteomes" id="UP001175226"/>
    </source>
</evidence>
<evidence type="ECO:0000256" key="2">
    <source>
        <dbReference type="ARBA" id="ARBA00023242"/>
    </source>
</evidence>
<dbReference type="InterPro" id="IPR007219">
    <property type="entry name" value="XnlR_reg_dom"/>
</dbReference>
<dbReference type="InterPro" id="IPR050613">
    <property type="entry name" value="Sec_Metabolite_Reg"/>
</dbReference>
<dbReference type="Proteomes" id="UP001175226">
    <property type="component" value="Unassembled WGS sequence"/>
</dbReference>
<dbReference type="CDD" id="cd12148">
    <property type="entry name" value="fungal_TF_MHR"/>
    <property type="match status" value="1"/>
</dbReference>
<feature type="compositionally biased region" description="Acidic residues" evidence="3">
    <location>
        <begin position="461"/>
        <end position="471"/>
    </location>
</feature>
<dbReference type="PANTHER" id="PTHR31001">
    <property type="entry name" value="UNCHARACTERIZED TRANSCRIPTIONAL REGULATORY PROTEIN"/>
    <property type="match status" value="1"/>
</dbReference>
<dbReference type="GO" id="GO:0005634">
    <property type="term" value="C:nucleus"/>
    <property type="evidence" value="ECO:0007669"/>
    <property type="project" value="UniProtKB-SubCell"/>
</dbReference>
<keyword evidence="6" id="KW-1185">Reference proteome</keyword>
<dbReference type="Pfam" id="PF04082">
    <property type="entry name" value="Fungal_trans"/>
    <property type="match status" value="1"/>
</dbReference>
<evidence type="ECO:0000256" key="3">
    <source>
        <dbReference type="SAM" id="MobiDB-lite"/>
    </source>
</evidence>
<dbReference type="GO" id="GO:0006351">
    <property type="term" value="P:DNA-templated transcription"/>
    <property type="evidence" value="ECO:0007669"/>
    <property type="project" value="InterPro"/>
</dbReference>
<dbReference type="EMBL" id="JAUEPT010000069">
    <property type="protein sequence ID" value="KAK0434695.1"/>
    <property type="molecule type" value="Genomic_DNA"/>
</dbReference>
<proteinExistence type="predicted"/>
<organism evidence="5 6">
    <name type="scientific">Armillaria borealis</name>
    <dbReference type="NCBI Taxonomy" id="47425"/>
    <lineage>
        <taxon>Eukaryota</taxon>
        <taxon>Fungi</taxon>
        <taxon>Dikarya</taxon>
        <taxon>Basidiomycota</taxon>
        <taxon>Agaricomycotina</taxon>
        <taxon>Agaricomycetes</taxon>
        <taxon>Agaricomycetidae</taxon>
        <taxon>Agaricales</taxon>
        <taxon>Marasmiineae</taxon>
        <taxon>Physalacriaceae</taxon>
        <taxon>Armillaria</taxon>
    </lineage>
</organism>
<reference evidence="5" key="1">
    <citation type="submission" date="2023-06" db="EMBL/GenBank/DDBJ databases">
        <authorList>
            <consortium name="Lawrence Berkeley National Laboratory"/>
            <person name="Ahrendt S."/>
            <person name="Sahu N."/>
            <person name="Indic B."/>
            <person name="Wong-Bajracharya J."/>
            <person name="Merenyi Z."/>
            <person name="Ke H.-M."/>
            <person name="Monk M."/>
            <person name="Kocsube S."/>
            <person name="Drula E."/>
            <person name="Lipzen A."/>
            <person name="Balint B."/>
            <person name="Henrissat B."/>
            <person name="Andreopoulos B."/>
            <person name="Martin F.M."/>
            <person name="Harder C.B."/>
            <person name="Rigling D."/>
            <person name="Ford K.L."/>
            <person name="Foster G.D."/>
            <person name="Pangilinan J."/>
            <person name="Papanicolaou A."/>
            <person name="Barry K."/>
            <person name="LaButti K."/>
            <person name="Viragh M."/>
            <person name="Koriabine M."/>
            <person name="Yan M."/>
            <person name="Riley R."/>
            <person name="Champramary S."/>
            <person name="Plett K.L."/>
            <person name="Tsai I.J."/>
            <person name="Slot J."/>
            <person name="Sipos G."/>
            <person name="Plett J."/>
            <person name="Nagy L.G."/>
            <person name="Grigoriev I.V."/>
        </authorList>
    </citation>
    <scope>NUCLEOTIDE SEQUENCE</scope>
    <source>
        <strain evidence="5">FPL87.14</strain>
    </source>
</reference>